<evidence type="ECO:0000313" key="2">
    <source>
        <dbReference type="WBParaSite" id="jg25602"/>
    </source>
</evidence>
<evidence type="ECO:0000313" key="1">
    <source>
        <dbReference type="Proteomes" id="UP000887574"/>
    </source>
</evidence>
<sequence length="88" mass="9927">MQSQGGKRPAETEKILQGGEQLDATNLVRMIDIFVESWAITAYQGKRRSKESLKKLHAFIEKNSIQISSKNTHLKRILASVSDEQVSK</sequence>
<dbReference type="WBParaSite" id="jg25602">
    <property type="protein sequence ID" value="jg25602"/>
    <property type="gene ID" value="jg25602"/>
</dbReference>
<keyword evidence="1" id="KW-1185">Reference proteome</keyword>
<reference evidence="2" key="1">
    <citation type="submission" date="2022-11" db="UniProtKB">
        <authorList>
            <consortium name="WormBaseParasite"/>
        </authorList>
    </citation>
    <scope>IDENTIFICATION</scope>
</reference>
<accession>A0A915E0D4</accession>
<proteinExistence type="predicted"/>
<name>A0A915E0D4_9BILA</name>
<organism evidence="1 2">
    <name type="scientific">Ditylenchus dipsaci</name>
    <dbReference type="NCBI Taxonomy" id="166011"/>
    <lineage>
        <taxon>Eukaryota</taxon>
        <taxon>Metazoa</taxon>
        <taxon>Ecdysozoa</taxon>
        <taxon>Nematoda</taxon>
        <taxon>Chromadorea</taxon>
        <taxon>Rhabditida</taxon>
        <taxon>Tylenchina</taxon>
        <taxon>Tylenchomorpha</taxon>
        <taxon>Sphaerularioidea</taxon>
        <taxon>Anguinidae</taxon>
        <taxon>Anguininae</taxon>
        <taxon>Ditylenchus</taxon>
    </lineage>
</organism>
<dbReference type="AlphaFoldDB" id="A0A915E0D4"/>
<dbReference type="Proteomes" id="UP000887574">
    <property type="component" value="Unplaced"/>
</dbReference>
<protein>
    <submittedName>
        <fullName evidence="2">LAGLIDADG homing endonuclease</fullName>
    </submittedName>
</protein>